<reference evidence="2" key="1">
    <citation type="submission" date="2021-02" db="EMBL/GenBank/DDBJ databases">
        <authorList>
            <person name="Palmer J.M."/>
        </authorList>
    </citation>
    <scope>NUCLEOTIDE SEQUENCE</scope>
    <source>
        <strain evidence="2">SCRP734</strain>
    </source>
</reference>
<proteinExistence type="predicted"/>
<organism evidence="2 3">
    <name type="scientific">Phytophthora pseudosyringae</name>
    <dbReference type="NCBI Taxonomy" id="221518"/>
    <lineage>
        <taxon>Eukaryota</taxon>
        <taxon>Sar</taxon>
        <taxon>Stramenopiles</taxon>
        <taxon>Oomycota</taxon>
        <taxon>Peronosporomycetes</taxon>
        <taxon>Peronosporales</taxon>
        <taxon>Peronosporaceae</taxon>
        <taxon>Phytophthora</taxon>
    </lineage>
</organism>
<gene>
    <name evidence="2" type="ORF">PHYPSEUDO_008031</name>
</gene>
<protein>
    <submittedName>
        <fullName evidence="2">Uncharacterized protein</fullName>
    </submittedName>
</protein>
<dbReference type="AlphaFoldDB" id="A0A8T1VI96"/>
<evidence type="ECO:0000313" key="2">
    <source>
        <dbReference type="EMBL" id="KAG7379909.1"/>
    </source>
</evidence>
<feature type="region of interest" description="Disordered" evidence="1">
    <location>
        <begin position="1"/>
        <end position="20"/>
    </location>
</feature>
<dbReference type="Proteomes" id="UP000694044">
    <property type="component" value="Unassembled WGS sequence"/>
</dbReference>
<feature type="region of interest" description="Disordered" evidence="1">
    <location>
        <begin position="122"/>
        <end position="155"/>
    </location>
</feature>
<evidence type="ECO:0000313" key="3">
    <source>
        <dbReference type="Proteomes" id="UP000694044"/>
    </source>
</evidence>
<name>A0A8T1VI96_9STRA</name>
<keyword evidence="3" id="KW-1185">Reference proteome</keyword>
<accession>A0A8T1VI96</accession>
<evidence type="ECO:0000256" key="1">
    <source>
        <dbReference type="SAM" id="MobiDB-lite"/>
    </source>
</evidence>
<comment type="caution">
    <text evidence="2">The sequence shown here is derived from an EMBL/GenBank/DDBJ whole genome shotgun (WGS) entry which is preliminary data.</text>
</comment>
<dbReference type="OrthoDB" id="91946at2759"/>
<sequence>MFQFMTPALPSGGPRTSLPASEIERFRARHRRLCRGQQAASPSSSRIEALDVDEGRTRKISANWRHKQQQTQLRNQFDDGYWPKSAGTEMHLGFNAFDFSASPEAFCDDAEESVATEAPIIEMSRQDDDGVYQDQDQPEPASMGDDEQQKRNQHMADVAKQVTAMGVVIASTLHRQFFS</sequence>
<dbReference type="EMBL" id="JAGDFM010000322">
    <property type="protein sequence ID" value="KAG7379909.1"/>
    <property type="molecule type" value="Genomic_DNA"/>
</dbReference>